<dbReference type="GO" id="GO:0005737">
    <property type="term" value="C:cytoplasm"/>
    <property type="evidence" value="ECO:0007669"/>
    <property type="project" value="UniProtKB-SubCell"/>
</dbReference>
<evidence type="ECO:0000256" key="1">
    <source>
        <dbReference type="ARBA" id="ARBA00004123"/>
    </source>
</evidence>
<dbReference type="PANTHER" id="PTHR12896">
    <property type="entry name" value="PAX6 NEIGHBOR PROTEIN PAXNEB"/>
    <property type="match status" value="1"/>
</dbReference>
<dbReference type="UniPathway" id="UPA00988"/>
<comment type="similarity">
    <text evidence="4">Belongs to the ELP4 family.</text>
</comment>
<evidence type="ECO:0000256" key="2">
    <source>
        <dbReference type="ARBA" id="ARBA00004496"/>
    </source>
</evidence>
<comment type="subcellular location">
    <subcellularLocation>
        <location evidence="2">Cytoplasm</location>
    </subcellularLocation>
    <subcellularLocation>
        <location evidence="1">Nucleus</location>
    </subcellularLocation>
</comment>
<evidence type="ECO:0000256" key="3">
    <source>
        <dbReference type="ARBA" id="ARBA00005043"/>
    </source>
</evidence>
<dbReference type="Proteomes" id="UP000836788">
    <property type="component" value="Chromosome 4"/>
</dbReference>
<evidence type="ECO:0000256" key="8">
    <source>
        <dbReference type="ARBA" id="ARBA00023242"/>
    </source>
</evidence>
<dbReference type="Pfam" id="PF05625">
    <property type="entry name" value="PAXNEB"/>
    <property type="match status" value="1"/>
</dbReference>
<evidence type="ECO:0000256" key="5">
    <source>
        <dbReference type="ARBA" id="ARBA00020265"/>
    </source>
</evidence>
<comment type="pathway">
    <text evidence="3">tRNA modification; 5-methoxycarbonylmethyl-2-thiouridine-tRNA biosynthesis.</text>
</comment>
<keyword evidence="7" id="KW-0819">tRNA processing</keyword>
<gene>
    <name evidence="10" type="ORF">PTTT1_LOCUS39943</name>
</gene>
<keyword evidence="6" id="KW-0963">Cytoplasm</keyword>
<dbReference type="Gene3D" id="3.40.50.300">
    <property type="entry name" value="P-loop containing nucleotide triphosphate hydrolases"/>
    <property type="match status" value="1"/>
</dbReference>
<feature type="region of interest" description="Disordered" evidence="9">
    <location>
        <begin position="183"/>
        <end position="222"/>
    </location>
</feature>
<organism evidence="10">
    <name type="scientific">Phaeodactylum tricornutum</name>
    <name type="common">Diatom</name>
    <dbReference type="NCBI Taxonomy" id="2850"/>
    <lineage>
        <taxon>Eukaryota</taxon>
        <taxon>Sar</taxon>
        <taxon>Stramenopiles</taxon>
        <taxon>Ochrophyta</taxon>
        <taxon>Bacillariophyta</taxon>
        <taxon>Bacillariophyceae</taxon>
        <taxon>Bacillariophycidae</taxon>
        <taxon>Naviculales</taxon>
        <taxon>Phaeodactylaceae</taxon>
        <taxon>Phaeodactylum</taxon>
    </lineage>
</organism>
<dbReference type="GO" id="GO:0002098">
    <property type="term" value="P:tRNA wobble uridine modification"/>
    <property type="evidence" value="ECO:0007669"/>
    <property type="project" value="InterPro"/>
</dbReference>
<evidence type="ECO:0000256" key="9">
    <source>
        <dbReference type="SAM" id="MobiDB-lite"/>
    </source>
</evidence>
<dbReference type="GO" id="GO:0033588">
    <property type="term" value="C:elongator holoenzyme complex"/>
    <property type="evidence" value="ECO:0007669"/>
    <property type="project" value="InterPro"/>
</dbReference>
<evidence type="ECO:0000313" key="10">
    <source>
        <dbReference type="EMBL" id="CAG9288894.1"/>
    </source>
</evidence>
<dbReference type="EMBL" id="OU594945">
    <property type="protein sequence ID" value="CAG9288894.1"/>
    <property type="molecule type" value="Genomic_DNA"/>
</dbReference>
<dbReference type="AlphaFoldDB" id="A0A8J9SDM1"/>
<feature type="compositionally biased region" description="Gly residues" evidence="9">
    <location>
        <begin position="186"/>
        <end position="199"/>
    </location>
</feature>
<dbReference type="InterPro" id="IPR008728">
    <property type="entry name" value="Elongator_complex_protein_4"/>
</dbReference>
<name>A0A8J9SDM1_PHATR</name>
<evidence type="ECO:0000256" key="7">
    <source>
        <dbReference type="ARBA" id="ARBA00022694"/>
    </source>
</evidence>
<reference evidence="10" key="1">
    <citation type="submission" date="2022-02" db="EMBL/GenBank/DDBJ databases">
        <authorList>
            <person name="Giguere J D."/>
        </authorList>
    </citation>
    <scope>NUCLEOTIDE SEQUENCE</scope>
    <source>
        <strain evidence="10">CCAP 1055/1</strain>
    </source>
</reference>
<evidence type="ECO:0000256" key="4">
    <source>
        <dbReference type="ARBA" id="ARBA00007573"/>
    </source>
</evidence>
<keyword evidence="8" id="KW-0539">Nucleus</keyword>
<dbReference type="GO" id="GO:0008023">
    <property type="term" value="C:transcription elongation factor complex"/>
    <property type="evidence" value="ECO:0007669"/>
    <property type="project" value="TreeGrafter"/>
</dbReference>
<proteinExistence type="inferred from homology"/>
<evidence type="ECO:0000256" key="6">
    <source>
        <dbReference type="ARBA" id="ARBA00022490"/>
    </source>
</evidence>
<sequence length="222" mass="24703">MKDQIDLRAFVHTEVVSCRMDGVRYYRHLRSRVDELLTQPWRKVVRILLYHPKMQILNSALPLLLNYIREKQLPVVLLVAVQPWTIRSQDIPAARRLQRLSDVVLEVEGFASRQTYPPPAEFRTLHGLLHVTKVSTVTAAASSGHFADATVSKRPAAFLYGIKRDRRKLHIQLLHIPPEEYAEGGSSVGGTGVRSGGGRMSAETKKATGGCGSVGGSTHLEF</sequence>
<dbReference type="InterPro" id="IPR027417">
    <property type="entry name" value="P-loop_NTPase"/>
</dbReference>
<dbReference type="PANTHER" id="PTHR12896:SF1">
    <property type="entry name" value="ELONGATOR COMPLEX PROTEIN 4"/>
    <property type="match status" value="1"/>
</dbReference>
<accession>A0A8J9SDM1</accession>
<protein>
    <recommendedName>
        <fullName evidence="5">Elongator complex protein 4</fullName>
    </recommendedName>
</protein>